<sequence length="363" mass="41194">MFQRIAITLLALTGTLDALKTAIESPGGMFLVELHCEFAEQQCQKFEKSIELVNQFFENAFKVKQRISVQVQVGGSQDAKGPDADMLATTISSYSIPQLKVPNQYYHNALLKQTKGARFDSFDFTVYFNGNSKFYFPEDFATLQNAPSIIDVLAHEFLHGMGFNVDFENKILNADFAPRYETESGLDKKPDTITFQSNSFMQHIYTEDGIKMTKLIDEMNKEPSVIIKGDKVQLSDYHLEKFEQFKKYAAAPKRFYFKTSTGDHIYLDTNPPFVPGASLSHIDDMYNDGEEALMTKAEPKHTGVHDVDFKGWKTSPFGPKTLRIMETLGYTLNPKPHRKKSLLGFKDNMLDCKKKGLSQCAQM</sequence>
<keyword evidence="2" id="KW-1185">Reference proteome</keyword>
<proteinExistence type="predicted"/>
<organism evidence="1 2">
    <name type="scientific">Entomophthora muscae</name>
    <dbReference type="NCBI Taxonomy" id="34485"/>
    <lineage>
        <taxon>Eukaryota</taxon>
        <taxon>Fungi</taxon>
        <taxon>Fungi incertae sedis</taxon>
        <taxon>Zoopagomycota</taxon>
        <taxon>Entomophthoromycotina</taxon>
        <taxon>Entomophthoromycetes</taxon>
        <taxon>Entomophthorales</taxon>
        <taxon>Entomophthoraceae</taxon>
        <taxon>Entomophthora</taxon>
    </lineage>
</organism>
<gene>
    <name evidence="1" type="ORF">DSO57_1020017</name>
</gene>
<dbReference type="Proteomes" id="UP001165960">
    <property type="component" value="Unassembled WGS sequence"/>
</dbReference>
<accession>A0ACC2UNY3</accession>
<evidence type="ECO:0000313" key="2">
    <source>
        <dbReference type="Proteomes" id="UP001165960"/>
    </source>
</evidence>
<name>A0ACC2UNY3_9FUNG</name>
<comment type="caution">
    <text evidence="1">The sequence shown here is derived from an EMBL/GenBank/DDBJ whole genome shotgun (WGS) entry which is preliminary data.</text>
</comment>
<protein>
    <submittedName>
        <fullName evidence="1">Uncharacterized protein</fullName>
    </submittedName>
</protein>
<evidence type="ECO:0000313" key="1">
    <source>
        <dbReference type="EMBL" id="KAJ9088748.1"/>
    </source>
</evidence>
<reference evidence="1" key="1">
    <citation type="submission" date="2022-04" db="EMBL/GenBank/DDBJ databases">
        <title>Genome of the entomopathogenic fungus Entomophthora muscae.</title>
        <authorList>
            <person name="Elya C."/>
            <person name="Lovett B.R."/>
            <person name="Lee E."/>
            <person name="Macias A.M."/>
            <person name="Hajek A.E."/>
            <person name="De Bivort B.L."/>
            <person name="Kasson M.T."/>
            <person name="De Fine Licht H.H."/>
            <person name="Stajich J.E."/>
        </authorList>
    </citation>
    <scope>NUCLEOTIDE SEQUENCE</scope>
    <source>
        <strain evidence="1">Berkeley</strain>
    </source>
</reference>
<dbReference type="EMBL" id="QTSX02000092">
    <property type="protein sequence ID" value="KAJ9088748.1"/>
    <property type="molecule type" value="Genomic_DNA"/>
</dbReference>